<organism evidence="2 3">
    <name type="scientific">Pisolithus tinctorius Marx 270</name>
    <dbReference type="NCBI Taxonomy" id="870435"/>
    <lineage>
        <taxon>Eukaryota</taxon>
        <taxon>Fungi</taxon>
        <taxon>Dikarya</taxon>
        <taxon>Basidiomycota</taxon>
        <taxon>Agaricomycotina</taxon>
        <taxon>Agaricomycetes</taxon>
        <taxon>Agaricomycetidae</taxon>
        <taxon>Boletales</taxon>
        <taxon>Sclerodermatineae</taxon>
        <taxon>Pisolithaceae</taxon>
        <taxon>Pisolithus</taxon>
    </lineage>
</organism>
<dbReference type="InParanoid" id="A0A0C3NZT0"/>
<sequence length="54" mass="6172">MDHVLLMPVNSVHRRHALMHTPPEACSTRGRSAVSTSERSKTAQRVTQRFKERS</sequence>
<feature type="region of interest" description="Disordered" evidence="1">
    <location>
        <begin position="22"/>
        <end position="54"/>
    </location>
</feature>
<dbReference type="HOGENOM" id="CLU_3051362_0_0_1"/>
<proteinExistence type="predicted"/>
<evidence type="ECO:0000256" key="1">
    <source>
        <dbReference type="SAM" id="MobiDB-lite"/>
    </source>
</evidence>
<evidence type="ECO:0000313" key="3">
    <source>
        <dbReference type="Proteomes" id="UP000054217"/>
    </source>
</evidence>
<keyword evidence="3" id="KW-1185">Reference proteome</keyword>
<name>A0A0C3NZT0_PISTI</name>
<dbReference type="Proteomes" id="UP000054217">
    <property type="component" value="Unassembled WGS sequence"/>
</dbReference>
<accession>A0A0C3NZT0</accession>
<dbReference type="AlphaFoldDB" id="A0A0C3NZT0"/>
<protein>
    <submittedName>
        <fullName evidence="2">Uncharacterized protein</fullName>
    </submittedName>
</protein>
<feature type="compositionally biased region" description="Polar residues" evidence="1">
    <location>
        <begin position="29"/>
        <end position="47"/>
    </location>
</feature>
<reference evidence="3" key="2">
    <citation type="submission" date="2015-01" db="EMBL/GenBank/DDBJ databases">
        <title>Evolutionary Origins and Diversification of the Mycorrhizal Mutualists.</title>
        <authorList>
            <consortium name="DOE Joint Genome Institute"/>
            <consortium name="Mycorrhizal Genomics Consortium"/>
            <person name="Kohler A."/>
            <person name="Kuo A."/>
            <person name="Nagy L.G."/>
            <person name="Floudas D."/>
            <person name="Copeland A."/>
            <person name="Barry K.W."/>
            <person name="Cichocki N."/>
            <person name="Veneault-Fourrey C."/>
            <person name="LaButti K."/>
            <person name="Lindquist E.A."/>
            <person name="Lipzen A."/>
            <person name="Lundell T."/>
            <person name="Morin E."/>
            <person name="Murat C."/>
            <person name="Riley R."/>
            <person name="Ohm R."/>
            <person name="Sun H."/>
            <person name="Tunlid A."/>
            <person name="Henrissat B."/>
            <person name="Grigoriev I.V."/>
            <person name="Hibbett D.S."/>
            <person name="Martin F."/>
        </authorList>
    </citation>
    <scope>NUCLEOTIDE SEQUENCE [LARGE SCALE GENOMIC DNA]</scope>
    <source>
        <strain evidence="3">Marx 270</strain>
    </source>
</reference>
<dbReference type="EMBL" id="KN831993">
    <property type="protein sequence ID" value="KIO00796.1"/>
    <property type="molecule type" value="Genomic_DNA"/>
</dbReference>
<evidence type="ECO:0000313" key="2">
    <source>
        <dbReference type="EMBL" id="KIO00796.1"/>
    </source>
</evidence>
<gene>
    <name evidence="2" type="ORF">M404DRAFT_1003510</name>
</gene>
<reference evidence="2 3" key="1">
    <citation type="submission" date="2014-04" db="EMBL/GenBank/DDBJ databases">
        <authorList>
            <consortium name="DOE Joint Genome Institute"/>
            <person name="Kuo A."/>
            <person name="Kohler A."/>
            <person name="Costa M.D."/>
            <person name="Nagy L.G."/>
            <person name="Floudas D."/>
            <person name="Copeland A."/>
            <person name="Barry K.W."/>
            <person name="Cichocki N."/>
            <person name="Veneault-Fourrey C."/>
            <person name="LaButti K."/>
            <person name="Lindquist E.A."/>
            <person name="Lipzen A."/>
            <person name="Lundell T."/>
            <person name="Morin E."/>
            <person name="Murat C."/>
            <person name="Sun H."/>
            <person name="Tunlid A."/>
            <person name="Henrissat B."/>
            <person name="Grigoriev I.V."/>
            <person name="Hibbett D.S."/>
            <person name="Martin F."/>
            <person name="Nordberg H.P."/>
            <person name="Cantor M.N."/>
            <person name="Hua S.X."/>
        </authorList>
    </citation>
    <scope>NUCLEOTIDE SEQUENCE [LARGE SCALE GENOMIC DNA]</scope>
    <source>
        <strain evidence="2 3">Marx 270</strain>
    </source>
</reference>